<evidence type="ECO:0000256" key="1">
    <source>
        <dbReference type="SAM" id="MobiDB-lite"/>
    </source>
</evidence>
<dbReference type="OrthoDB" id="3362494at2759"/>
<feature type="region of interest" description="Disordered" evidence="1">
    <location>
        <begin position="539"/>
        <end position="578"/>
    </location>
</feature>
<dbReference type="Proteomes" id="UP000887226">
    <property type="component" value="Unassembled WGS sequence"/>
</dbReference>
<feature type="compositionally biased region" description="Pro residues" evidence="1">
    <location>
        <begin position="737"/>
        <end position="750"/>
    </location>
</feature>
<feature type="compositionally biased region" description="Polar residues" evidence="1">
    <location>
        <begin position="700"/>
        <end position="716"/>
    </location>
</feature>
<accession>A0A9P8CJU7</accession>
<feature type="compositionally biased region" description="Basic and acidic residues" evidence="1">
    <location>
        <begin position="920"/>
        <end position="943"/>
    </location>
</feature>
<organism evidence="3 4">
    <name type="scientific">Calycina marina</name>
    <dbReference type="NCBI Taxonomy" id="1763456"/>
    <lineage>
        <taxon>Eukaryota</taxon>
        <taxon>Fungi</taxon>
        <taxon>Dikarya</taxon>
        <taxon>Ascomycota</taxon>
        <taxon>Pezizomycotina</taxon>
        <taxon>Leotiomycetes</taxon>
        <taxon>Helotiales</taxon>
        <taxon>Pezizellaceae</taxon>
        <taxon>Calycina</taxon>
    </lineage>
</organism>
<keyword evidence="4" id="KW-1185">Reference proteome</keyword>
<feature type="compositionally biased region" description="Acidic residues" evidence="1">
    <location>
        <begin position="1043"/>
        <end position="1052"/>
    </location>
</feature>
<dbReference type="InterPro" id="IPR037508">
    <property type="entry name" value="Msb1/Mug8"/>
</dbReference>
<feature type="compositionally biased region" description="Polar residues" evidence="1">
    <location>
        <begin position="544"/>
        <end position="578"/>
    </location>
</feature>
<feature type="compositionally biased region" description="Basic and acidic residues" evidence="1">
    <location>
        <begin position="1032"/>
        <end position="1042"/>
    </location>
</feature>
<sequence>MGLFSRSKGKDGATKVKSKKGGLQNITNEAQPKPRWEGDAWMRTSVDPEEVQELLRGCTLELKSKALDMPFLLLPFRPTSDPSAARTFIRHFFDHNQHLYGESLAQELRLTEPMVLCSVVKWCWSRLPGGVVSWDAYELFKIGESDSNMARDSFATFIPLSVDSDARTKIIFDFFDLLSAIAAHGKTNGLGGRKLSRLAGWWAFNQHDGANGFDGGYKTWARAADAASHLFFAYLRSLTPASVKGINGISTLPMSLQKLVQETEYPPEIPSLLQTTTTRVVMIVNSVSPTPFALLRRTNHFQYRDDDRALQEFSEYEDPIQALTDECRRVLKSISTANQSQATNFKDATGLKDASWSRFEDLGFSGGFDEAEEDEEGNFMKKRNPPGLRTTPMSKSVGMNGGRPTTPSWADFLNSGFVDEAKNGPSPLLLPPDKILPPINTRGNSSQSNRHDQERSLEPGELASIKRFELEDTFWWVWISSLAGEEPSDRKASFGRCALVETVIRGGKWLVMEEMVKGAAPEPDPTAYIAEKKSFWGRSKKNKNMTTKSGAKQSLDPHSNGQLYSGSVNKGVSKTSIGPDQHARIQAAATQLQHKQRQQDALDNATTRRGRQDMDVMSQKTSSIFTLQPTIRKEASPAMDWANKYDKDAIKEAYLKNANSGRGLAAATMQSTGQYSPNTLMPPSPSAVSDATNPELLSPRMQSQGMQSPGIYSQFSQDRELPAVPQHQESEPTSPADLPPPSLAPLPPTPGVDAPAEAHQVVSEKAAEVSLPQDTHPIARTQTQEDTAPLAVVPTNVYQSDQKPSLDTSGSSGDYGDSSPESKKHNKLKKETGGGGLRKMFGRNRNRESKAPPQVQQNNGGENGFSDLQPTVSNAPPKRFASFRRKPISSPVVTPKPTLAPTPAPVSEDELTPVASPQQDYERSYDPSVHESLSRVDTNDVREANQAFSSFDQGPLGDVPTFIPDDSPRQSVDSAAPPPIKQSRQDSSDENKLTKSVSPVVGDRWAQIRKNAAQRAAAGRPSDEQAQSSYRQSEDYSTKTDGDDGETSGEETIESRVARIKARVAELTGNMEQNNAPPPAARGPLRR</sequence>
<feature type="region of interest" description="Disordered" evidence="1">
    <location>
        <begin position="369"/>
        <end position="401"/>
    </location>
</feature>
<evidence type="ECO:0000313" key="4">
    <source>
        <dbReference type="Proteomes" id="UP000887226"/>
    </source>
</evidence>
<dbReference type="CDD" id="cd04401">
    <property type="entry name" value="RhoGAP_fMSB1"/>
    <property type="match status" value="1"/>
</dbReference>
<evidence type="ECO:0000259" key="2">
    <source>
        <dbReference type="Pfam" id="PF08101"/>
    </source>
</evidence>
<feature type="compositionally biased region" description="Basic and acidic residues" evidence="1">
    <location>
        <begin position="983"/>
        <end position="993"/>
    </location>
</feature>
<gene>
    <name evidence="3" type="ORF">BJ878DRAFT_475676</name>
</gene>
<feature type="region of interest" description="Disordered" evidence="1">
    <location>
        <begin position="429"/>
        <end position="458"/>
    </location>
</feature>
<feature type="domain" description="Meiotically up-regulated protein Msb1/Mug8" evidence="2">
    <location>
        <begin position="46"/>
        <end position="515"/>
    </location>
</feature>
<feature type="compositionally biased region" description="Low complexity" evidence="1">
    <location>
        <begin position="429"/>
        <end position="438"/>
    </location>
</feature>
<dbReference type="InterPro" id="IPR012965">
    <property type="entry name" value="Msb1/Mug8_dom"/>
</dbReference>
<dbReference type="PANTHER" id="PTHR28093:SF1">
    <property type="entry name" value="MORPHOGENESIS-RELATED PROTEIN MSB1"/>
    <property type="match status" value="1"/>
</dbReference>
<dbReference type="AlphaFoldDB" id="A0A9P8CJU7"/>
<feature type="compositionally biased region" description="Basic and acidic residues" evidence="1">
    <location>
        <begin position="449"/>
        <end position="458"/>
    </location>
</feature>
<reference evidence="3" key="1">
    <citation type="journal article" date="2021" name="IMA Fungus">
        <title>Genomic characterization of three marine fungi, including Emericellopsis atlantica sp. nov. with signatures of a generalist lifestyle and marine biomass degradation.</title>
        <authorList>
            <person name="Hagestad O.C."/>
            <person name="Hou L."/>
            <person name="Andersen J.H."/>
            <person name="Hansen E.H."/>
            <person name="Altermark B."/>
            <person name="Li C."/>
            <person name="Kuhnert E."/>
            <person name="Cox R.J."/>
            <person name="Crous P.W."/>
            <person name="Spatafora J.W."/>
            <person name="Lail K."/>
            <person name="Amirebrahimi M."/>
            <person name="Lipzen A."/>
            <person name="Pangilinan J."/>
            <person name="Andreopoulos W."/>
            <person name="Hayes R.D."/>
            <person name="Ng V."/>
            <person name="Grigoriev I.V."/>
            <person name="Jackson S.A."/>
            <person name="Sutton T.D.S."/>
            <person name="Dobson A.D.W."/>
            <person name="Rama T."/>
        </authorList>
    </citation>
    <scope>NUCLEOTIDE SEQUENCE</scope>
    <source>
        <strain evidence="3">TRa3180A</strain>
    </source>
</reference>
<dbReference type="EMBL" id="MU253737">
    <property type="protein sequence ID" value="KAG9249270.1"/>
    <property type="molecule type" value="Genomic_DNA"/>
</dbReference>
<feature type="compositionally biased region" description="Polar residues" evidence="1">
    <location>
        <begin position="594"/>
        <end position="607"/>
    </location>
</feature>
<dbReference type="Pfam" id="PF08101">
    <property type="entry name" value="Msb1-Mug8_dom"/>
    <property type="match status" value="1"/>
</dbReference>
<feature type="region of interest" description="Disordered" evidence="1">
    <location>
        <begin position="594"/>
        <end position="621"/>
    </location>
</feature>
<proteinExistence type="predicted"/>
<feature type="region of interest" description="Disordered" evidence="1">
    <location>
        <begin position="1"/>
        <end position="31"/>
    </location>
</feature>
<feature type="compositionally biased region" description="Polar residues" evidence="1">
    <location>
        <begin position="854"/>
        <end position="874"/>
    </location>
</feature>
<evidence type="ECO:0000313" key="3">
    <source>
        <dbReference type="EMBL" id="KAG9249270.1"/>
    </source>
</evidence>
<dbReference type="PANTHER" id="PTHR28093">
    <property type="entry name" value="MORPHOGENESIS-RELATED PROTEIN MSB1"/>
    <property type="match status" value="1"/>
</dbReference>
<comment type="caution">
    <text evidence="3">The sequence shown here is derived from an EMBL/GenBank/DDBJ whole genome shotgun (WGS) entry which is preliminary data.</text>
</comment>
<protein>
    <recommendedName>
        <fullName evidence="2">Meiotically up-regulated protein Msb1/Mug8 domain-containing protein</fullName>
    </recommendedName>
</protein>
<name>A0A9P8CJU7_9HELO</name>
<feature type="region of interest" description="Disordered" evidence="1">
    <location>
        <begin position="673"/>
        <end position="1087"/>
    </location>
</feature>
<feature type="compositionally biased region" description="Low complexity" evidence="1">
    <location>
        <begin position="805"/>
        <end position="819"/>
    </location>
</feature>